<sequence>MADLRTRMPWVWYRCSTNSSQVQLARSSPCLAGPSMAHRRSVGARSSVSFGGAPLALRGRSRSGPPTR</sequence>
<name>A0A518H6J0_9BACT</name>
<keyword evidence="3" id="KW-1185">Reference proteome</keyword>
<dbReference type="Proteomes" id="UP000317835">
    <property type="component" value="Chromosome"/>
</dbReference>
<dbReference type="KEGG" id="tpla:ElP_43760"/>
<evidence type="ECO:0000313" key="3">
    <source>
        <dbReference type="Proteomes" id="UP000317835"/>
    </source>
</evidence>
<reference evidence="2 3" key="1">
    <citation type="submission" date="2019-02" db="EMBL/GenBank/DDBJ databases">
        <title>Deep-cultivation of Planctomycetes and their phenomic and genomic characterization uncovers novel biology.</title>
        <authorList>
            <person name="Wiegand S."/>
            <person name="Jogler M."/>
            <person name="Boedeker C."/>
            <person name="Pinto D."/>
            <person name="Vollmers J."/>
            <person name="Rivas-Marin E."/>
            <person name="Kohn T."/>
            <person name="Peeters S.H."/>
            <person name="Heuer A."/>
            <person name="Rast P."/>
            <person name="Oberbeckmann S."/>
            <person name="Bunk B."/>
            <person name="Jeske O."/>
            <person name="Meyerdierks A."/>
            <person name="Storesund J.E."/>
            <person name="Kallscheuer N."/>
            <person name="Luecker S."/>
            <person name="Lage O.M."/>
            <person name="Pohl T."/>
            <person name="Merkel B.J."/>
            <person name="Hornburger P."/>
            <person name="Mueller R.-W."/>
            <person name="Bruemmer F."/>
            <person name="Labrenz M."/>
            <person name="Spormann A.M."/>
            <person name="Op den Camp H."/>
            <person name="Overmann J."/>
            <person name="Amann R."/>
            <person name="Jetten M.S.M."/>
            <person name="Mascher T."/>
            <person name="Medema M.H."/>
            <person name="Devos D.P."/>
            <person name="Kaster A.-K."/>
            <person name="Ovreas L."/>
            <person name="Rohde M."/>
            <person name="Galperin M.Y."/>
            <person name="Jogler C."/>
        </authorList>
    </citation>
    <scope>NUCLEOTIDE SEQUENCE [LARGE SCALE GENOMIC DNA]</scope>
    <source>
        <strain evidence="2 3">ElP</strain>
    </source>
</reference>
<evidence type="ECO:0000313" key="2">
    <source>
        <dbReference type="EMBL" id="QDV36450.1"/>
    </source>
</evidence>
<feature type="region of interest" description="Disordered" evidence="1">
    <location>
        <begin position="41"/>
        <end position="68"/>
    </location>
</feature>
<dbReference type="AlphaFoldDB" id="A0A518H6J0"/>
<accession>A0A518H6J0</accession>
<dbReference type="EMBL" id="CP036426">
    <property type="protein sequence ID" value="QDV36450.1"/>
    <property type="molecule type" value="Genomic_DNA"/>
</dbReference>
<protein>
    <submittedName>
        <fullName evidence="2">Uncharacterized protein</fullName>
    </submittedName>
</protein>
<evidence type="ECO:0000256" key="1">
    <source>
        <dbReference type="SAM" id="MobiDB-lite"/>
    </source>
</evidence>
<organism evidence="2 3">
    <name type="scientific">Tautonia plasticadhaerens</name>
    <dbReference type="NCBI Taxonomy" id="2527974"/>
    <lineage>
        <taxon>Bacteria</taxon>
        <taxon>Pseudomonadati</taxon>
        <taxon>Planctomycetota</taxon>
        <taxon>Planctomycetia</taxon>
        <taxon>Isosphaerales</taxon>
        <taxon>Isosphaeraceae</taxon>
        <taxon>Tautonia</taxon>
    </lineage>
</organism>
<proteinExistence type="predicted"/>
<gene>
    <name evidence="2" type="ORF">ElP_43760</name>
</gene>